<dbReference type="SUPFAM" id="SSF81271">
    <property type="entry name" value="TGS-like"/>
    <property type="match status" value="1"/>
</dbReference>
<dbReference type="NCBIfam" id="TIGR00092">
    <property type="entry name" value="redox-regulated ATPase YchF"/>
    <property type="match status" value="1"/>
</dbReference>
<evidence type="ECO:0000256" key="3">
    <source>
        <dbReference type="ARBA" id="ARBA00022741"/>
    </source>
</evidence>
<keyword evidence="10" id="KW-1185">Reference proteome</keyword>
<evidence type="ECO:0000256" key="5">
    <source>
        <dbReference type="ARBA" id="ARBA00022842"/>
    </source>
</evidence>
<evidence type="ECO:0000313" key="9">
    <source>
        <dbReference type="EMBL" id="SME95361.1"/>
    </source>
</evidence>
<feature type="domain" description="OBG-type G" evidence="7">
    <location>
        <begin position="3"/>
        <end position="265"/>
    </location>
</feature>
<dbReference type="InterPro" id="IPR012675">
    <property type="entry name" value="Beta-grasp_dom_sf"/>
</dbReference>
<dbReference type="HAMAP" id="MF_00944">
    <property type="entry name" value="YchF_OLA1_ATPase"/>
    <property type="match status" value="1"/>
</dbReference>
<comment type="similarity">
    <text evidence="6">Belongs to the TRAFAC class OBG-HflX-like GTPase superfamily. OBG GTPase family. YchF/OLA1 subfamily.</text>
</comment>
<keyword evidence="2" id="KW-0479">Metal-binding</keyword>
<dbReference type="InterPro" id="IPR006073">
    <property type="entry name" value="GTP-bd"/>
</dbReference>
<protein>
    <recommendedName>
        <fullName evidence="6">Ribosome-binding ATPase YchF</fullName>
    </recommendedName>
</protein>
<keyword evidence="3 6" id="KW-0547">Nucleotide-binding</keyword>
<dbReference type="GO" id="GO:0005525">
    <property type="term" value="F:GTP binding"/>
    <property type="evidence" value="ECO:0007669"/>
    <property type="project" value="InterPro"/>
</dbReference>
<keyword evidence="4 6" id="KW-0067">ATP-binding</keyword>
<dbReference type="InterPro" id="IPR013029">
    <property type="entry name" value="YchF_C"/>
</dbReference>
<dbReference type="PROSITE" id="PS51880">
    <property type="entry name" value="TGS"/>
    <property type="match status" value="1"/>
</dbReference>
<comment type="function">
    <text evidence="6">ATPase that binds to both the 70S ribosome and the 50S ribosomal subunit in a nucleotide-independent manner.</text>
</comment>
<dbReference type="Pfam" id="PF06071">
    <property type="entry name" value="YchF-GTPase_C"/>
    <property type="match status" value="1"/>
</dbReference>
<dbReference type="CDD" id="cd04867">
    <property type="entry name" value="TGS_YchF_OLA1"/>
    <property type="match status" value="1"/>
</dbReference>
<evidence type="ECO:0000256" key="1">
    <source>
        <dbReference type="ARBA" id="ARBA00001946"/>
    </source>
</evidence>
<dbReference type="InterPro" id="IPR023192">
    <property type="entry name" value="TGS-like_dom_sf"/>
</dbReference>
<keyword evidence="5" id="KW-0460">Magnesium</keyword>
<reference evidence="10" key="1">
    <citation type="submission" date="2017-04" db="EMBL/GenBank/DDBJ databases">
        <authorList>
            <person name="Varghese N."/>
            <person name="Submissions S."/>
        </authorList>
    </citation>
    <scope>NUCLEOTIDE SEQUENCE [LARGE SCALE GENOMIC DNA]</scope>
    <source>
        <strain evidence="10">RKEM611</strain>
    </source>
</reference>
<comment type="cofactor">
    <cofactor evidence="1">
        <name>Mg(2+)</name>
        <dbReference type="ChEBI" id="CHEBI:18420"/>
    </cofactor>
</comment>
<sequence>MGFKCGIVGLPNVGKSTIFNALTAAGAASANYPFCTIDPNVGRVDVPDPRLQTLDKYVKSQKIVPASMEFVDIAGLVRGAASGEGLGNQFLGHIRQTDAIAHVVRCFDSGDITHVEGSVDPIRDIEIIETELVLADLQTVENAQTRYEKLKKTNKKEIPLILEMLDALNAHLQQSVPARSFDVEPFVGDEVLVADAYRDLHLITGKKVLYVCNVDEDMADGSVDNEHTKRVKERAASEGAAATLICGKIEEELSQLEPEDKQEMIQDLGMSEAGLNRLIRSGYELLGLQTYFTAGEKEIRAWTIRKGDKAPVAAGKIHSDFERGFICAEVYAIPDLESVGQRSKLKENGLIRQEGRDYVVVDGDVIEFRFNV</sequence>
<dbReference type="InterPro" id="IPR041706">
    <property type="entry name" value="YchF_N"/>
</dbReference>
<dbReference type="GO" id="GO:0005737">
    <property type="term" value="C:cytoplasm"/>
    <property type="evidence" value="ECO:0007669"/>
    <property type="project" value="TreeGrafter"/>
</dbReference>
<gene>
    <name evidence="6" type="primary">ychF</name>
    <name evidence="9" type="ORF">SAMN06296036_102207</name>
</gene>
<evidence type="ECO:0000259" key="7">
    <source>
        <dbReference type="PROSITE" id="PS51710"/>
    </source>
</evidence>
<dbReference type="Pfam" id="PF01926">
    <property type="entry name" value="MMR_HSR1"/>
    <property type="match status" value="1"/>
</dbReference>
<dbReference type="AlphaFoldDB" id="A0A1Y6B6V1"/>
<dbReference type="InterPro" id="IPR031167">
    <property type="entry name" value="G_OBG"/>
</dbReference>
<dbReference type="GO" id="GO:0005524">
    <property type="term" value="F:ATP binding"/>
    <property type="evidence" value="ECO:0007669"/>
    <property type="project" value="UniProtKB-UniRule"/>
</dbReference>
<dbReference type="InterPro" id="IPR004396">
    <property type="entry name" value="ATPase_YchF/OLA1"/>
</dbReference>
<dbReference type="Proteomes" id="UP000192907">
    <property type="component" value="Unassembled WGS sequence"/>
</dbReference>
<evidence type="ECO:0000259" key="8">
    <source>
        <dbReference type="PROSITE" id="PS51880"/>
    </source>
</evidence>
<dbReference type="PANTHER" id="PTHR23305:SF18">
    <property type="entry name" value="OBG-TYPE G DOMAIN-CONTAINING PROTEIN"/>
    <property type="match status" value="1"/>
</dbReference>
<evidence type="ECO:0000256" key="4">
    <source>
        <dbReference type="ARBA" id="ARBA00022840"/>
    </source>
</evidence>
<evidence type="ECO:0000256" key="6">
    <source>
        <dbReference type="HAMAP-Rule" id="MF_00944"/>
    </source>
</evidence>
<feature type="domain" description="TGS" evidence="8">
    <location>
        <begin position="287"/>
        <end position="370"/>
    </location>
</feature>
<dbReference type="STRING" id="1513793.SAMN06296036_102207"/>
<dbReference type="SUPFAM" id="SSF52540">
    <property type="entry name" value="P-loop containing nucleoside triphosphate hydrolases"/>
    <property type="match status" value="1"/>
</dbReference>
<evidence type="ECO:0000313" key="10">
    <source>
        <dbReference type="Proteomes" id="UP000192907"/>
    </source>
</evidence>
<dbReference type="GO" id="GO:0043023">
    <property type="term" value="F:ribosomal large subunit binding"/>
    <property type="evidence" value="ECO:0007669"/>
    <property type="project" value="UniProtKB-UniRule"/>
</dbReference>
<dbReference type="CDD" id="cd01900">
    <property type="entry name" value="YchF"/>
    <property type="match status" value="1"/>
</dbReference>
<dbReference type="PROSITE" id="PS51710">
    <property type="entry name" value="G_OBG"/>
    <property type="match status" value="1"/>
</dbReference>
<evidence type="ECO:0000256" key="2">
    <source>
        <dbReference type="ARBA" id="ARBA00022723"/>
    </source>
</evidence>
<dbReference type="GO" id="GO:0046872">
    <property type="term" value="F:metal ion binding"/>
    <property type="evidence" value="ECO:0007669"/>
    <property type="project" value="UniProtKB-KW"/>
</dbReference>
<dbReference type="InterPro" id="IPR027417">
    <property type="entry name" value="P-loop_NTPase"/>
</dbReference>
<dbReference type="Gene3D" id="3.10.20.30">
    <property type="match status" value="1"/>
</dbReference>
<dbReference type="PRINTS" id="PR00326">
    <property type="entry name" value="GTP1OBG"/>
</dbReference>
<dbReference type="Gene3D" id="1.10.150.300">
    <property type="entry name" value="TGS-like domain"/>
    <property type="match status" value="1"/>
</dbReference>
<dbReference type="EMBL" id="FWZT01000002">
    <property type="protein sequence ID" value="SME95361.1"/>
    <property type="molecule type" value="Genomic_DNA"/>
</dbReference>
<organism evidence="9 10">
    <name type="scientific">Pseudobacteriovorax antillogorgiicola</name>
    <dbReference type="NCBI Taxonomy" id="1513793"/>
    <lineage>
        <taxon>Bacteria</taxon>
        <taxon>Pseudomonadati</taxon>
        <taxon>Bdellovibrionota</taxon>
        <taxon>Oligoflexia</taxon>
        <taxon>Oligoflexales</taxon>
        <taxon>Pseudobacteriovoracaceae</taxon>
        <taxon>Pseudobacteriovorax</taxon>
    </lineage>
</organism>
<dbReference type="InterPro" id="IPR004095">
    <property type="entry name" value="TGS"/>
</dbReference>
<dbReference type="Gene3D" id="3.40.50.300">
    <property type="entry name" value="P-loop containing nucleotide triphosphate hydrolases"/>
    <property type="match status" value="1"/>
</dbReference>
<dbReference type="InterPro" id="IPR012676">
    <property type="entry name" value="TGS-like"/>
</dbReference>
<proteinExistence type="inferred from homology"/>
<accession>A0A1Y6B6V1</accession>
<feature type="binding site" evidence="6">
    <location>
        <begin position="12"/>
        <end position="17"/>
    </location>
    <ligand>
        <name>ATP</name>
        <dbReference type="ChEBI" id="CHEBI:30616"/>
    </ligand>
</feature>
<dbReference type="FunFam" id="3.10.20.30:FF:000001">
    <property type="entry name" value="Ribosome-binding ATPase YchF"/>
    <property type="match status" value="1"/>
</dbReference>
<dbReference type="PANTHER" id="PTHR23305">
    <property type="entry name" value="OBG GTPASE FAMILY"/>
    <property type="match status" value="1"/>
</dbReference>
<dbReference type="OrthoDB" id="5288966at2"/>
<name>A0A1Y6B6V1_9BACT</name>
<dbReference type="RefSeq" id="WP_132315354.1">
    <property type="nucleotide sequence ID" value="NZ_FWZT01000002.1"/>
</dbReference>
<dbReference type="PIRSF" id="PIRSF006641">
    <property type="entry name" value="CHP00092"/>
    <property type="match status" value="1"/>
</dbReference>
<dbReference type="FunFam" id="1.10.150.300:FF:000001">
    <property type="entry name" value="Ribosome-binding ATPase YchF"/>
    <property type="match status" value="1"/>
</dbReference>
<dbReference type="GO" id="GO:0016887">
    <property type="term" value="F:ATP hydrolysis activity"/>
    <property type="evidence" value="ECO:0007669"/>
    <property type="project" value="UniProtKB-UniRule"/>
</dbReference>